<feature type="region of interest" description="Disordered" evidence="1">
    <location>
        <begin position="1"/>
        <end position="38"/>
    </location>
</feature>
<name>A0A176WBM9_MARPO</name>
<evidence type="ECO:0000313" key="2">
    <source>
        <dbReference type="EMBL" id="OAE30489.1"/>
    </source>
</evidence>
<evidence type="ECO:0000313" key="3">
    <source>
        <dbReference type="Proteomes" id="UP000077202"/>
    </source>
</evidence>
<accession>A0A176WBM9</accession>
<feature type="compositionally biased region" description="Basic and acidic residues" evidence="1">
    <location>
        <begin position="1"/>
        <end position="14"/>
    </location>
</feature>
<sequence length="76" mass="8275">MQQRKDQPSPRDAAEASEEAAGGGAARRQSPTASGRNRAIELASEWHWTDAVAETWLRLSSRASELSVDEVPALRT</sequence>
<proteinExistence type="predicted"/>
<organism evidence="2 3">
    <name type="scientific">Marchantia polymorpha subsp. ruderalis</name>
    <dbReference type="NCBI Taxonomy" id="1480154"/>
    <lineage>
        <taxon>Eukaryota</taxon>
        <taxon>Viridiplantae</taxon>
        <taxon>Streptophyta</taxon>
        <taxon>Embryophyta</taxon>
        <taxon>Marchantiophyta</taxon>
        <taxon>Marchantiopsida</taxon>
        <taxon>Marchantiidae</taxon>
        <taxon>Marchantiales</taxon>
        <taxon>Marchantiaceae</taxon>
        <taxon>Marchantia</taxon>
    </lineage>
</organism>
<keyword evidence="3" id="KW-1185">Reference proteome</keyword>
<dbReference type="EMBL" id="LVLJ01001320">
    <property type="protein sequence ID" value="OAE30489.1"/>
    <property type="molecule type" value="Genomic_DNA"/>
</dbReference>
<reference evidence="2" key="1">
    <citation type="submission" date="2016-03" db="EMBL/GenBank/DDBJ databases">
        <title>Mechanisms controlling the formation of the plant cell surface in tip-growing cells are functionally conserved among land plants.</title>
        <authorList>
            <person name="Honkanen S."/>
            <person name="Jones V.A."/>
            <person name="Morieri G."/>
            <person name="Champion C."/>
            <person name="Hetherington A.J."/>
            <person name="Kelly S."/>
            <person name="Saint-Marcoux D."/>
            <person name="Proust H."/>
            <person name="Prescott H."/>
            <person name="Dolan L."/>
        </authorList>
    </citation>
    <scope>NUCLEOTIDE SEQUENCE [LARGE SCALE GENOMIC DNA]</scope>
    <source>
        <tissue evidence="2">Whole gametophyte</tissue>
    </source>
</reference>
<dbReference type="Proteomes" id="UP000077202">
    <property type="component" value="Unassembled WGS sequence"/>
</dbReference>
<comment type="caution">
    <text evidence="2">The sequence shown here is derived from an EMBL/GenBank/DDBJ whole genome shotgun (WGS) entry which is preliminary data.</text>
</comment>
<protein>
    <submittedName>
        <fullName evidence="2">Uncharacterized protein</fullName>
    </submittedName>
</protein>
<gene>
    <name evidence="2" type="ORF">AXG93_3902s1060</name>
</gene>
<dbReference type="AlphaFoldDB" id="A0A176WBM9"/>
<evidence type="ECO:0000256" key="1">
    <source>
        <dbReference type="SAM" id="MobiDB-lite"/>
    </source>
</evidence>